<evidence type="ECO:0000313" key="2">
    <source>
        <dbReference type="EMBL" id="CAG8973883.1"/>
    </source>
</evidence>
<dbReference type="AlphaFoldDB" id="A0A9N9LH11"/>
<dbReference type="Pfam" id="PF20150">
    <property type="entry name" value="2EXR"/>
    <property type="match status" value="1"/>
</dbReference>
<name>A0A9N9LH11_9HELO</name>
<feature type="domain" description="2EXR" evidence="1">
    <location>
        <begin position="37"/>
        <end position="112"/>
    </location>
</feature>
<dbReference type="OrthoDB" id="3473305at2759"/>
<dbReference type="Proteomes" id="UP000701801">
    <property type="component" value="Unassembled WGS sequence"/>
</dbReference>
<proteinExistence type="predicted"/>
<dbReference type="InterPro" id="IPR045518">
    <property type="entry name" value="2EXR"/>
</dbReference>
<dbReference type="EMBL" id="CAJVRM010000083">
    <property type="protein sequence ID" value="CAG8973883.1"/>
    <property type="molecule type" value="Genomic_DNA"/>
</dbReference>
<accession>A0A9N9LH11</accession>
<protein>
    <recommendedName>
        <fullName evidence="1">2EXR domain-containing protein</fullName>
    </recommendedName>
</protein>
<gene>
    <name evidence="2" type="ORF">HYALB_00003661</name>
</gene>
<dbReference type="PANTHER" id="PTHR35910">
    <property type="entry name" value="2EXR DOMAIN-CONTAINING PROTEIN"/>
    <property type="match status" value="1"/>
</dbReference>
<organism evidence="2 3">
    <name type="scientific">Hymenoscyphus albidus</name>
    <dbReference type="NCBI Taxonomy" id="595503"/>
    <lineage>
        <taxon>Eukaryota</taxon>
        <taxon>Fungi</taxon>
        <taxon>Dikarya</taxon>
        <taxon>Ascomycota</taxon>
        <taxon>Pezizomycotina</taxon>
        <taxon>Leotiomycetes</taxon>
        <taxon>Helotiales</taxon>
        <taxon>Helotiaceae</taxon>
        <taxon>Hymenoscyphus</taxon>
    </lineage>
</organism>
<dbReference type="PANTHER" id="PTHR35910:SF1">
    <property type="entry name" value="2EXR DOMAIN-CONTAINING PROTEIN"/>
    <property type="match status" value="1"/>
</dbReference>
<comment type="caution">
    <text evidence="2">The sequence shown here is derived from an EMBL/GenBank/DDBJ whole genome shotgun (WGS) entry which is preliminary data.</text>
</comment>
<evidence type="ECO:0000313" key="3">
    <source>
        <dbReference type="Proteomes" id="UP000701801"/>
    </source>
</evidence>
<reference evidence="2" key="1">
    <citation type="submission" date="2021-07" db="EMBL/GenBank/DDBJ databases">
        <authorList>
            <person name="Durling M."/>
        </authorList>
    </citation>
    <scope>NUCLEOTIDE SEQUENCE</scope>
</reference>
<evidence type="ECO:0000259" key="1">
    <source>
        <dbReference type="Pfam" id="PF20150"/>
    </source>
</evidence>
<keyword evidence="3" id="KW-1185">Reference proteome</keyword>
<sequence length="142" mass="16172">MEVIELDQWAEGLPGYSRANPIIIKEFDQSDLLAELHLFKKLPNEIQLVIWKEATDSIPSRIVPVEPKLSGNVIPSVLHVCSASRAEAMHRYRRMEWTSNSTFFIDVENDVLFFTLTAVPWAIKGLTNGIKKVLVYLITIMC</sequence>